<accession>A0A4U5PEN6</accession>
<keyword evidence="3" id="KW-1185">Reference proteome</keyword>
<evidence type="ECO:0000256" key="1">
    <source>
        <dbReference type="SAM" id="SignalP"/>
    </source>
</evidence>
<feature type="signal peptide" evidence="1">
    <location>
        <begin position="1"/>
        <end position="20"/>
    </location>
</feature>
<evidence type="ECO:0000313" key="2">
    <source>
        <dbReference type="EMBL" id="TKR94651.1"/>
    </source>
</evidence>
<proteinExistence type="predicted"/>
<evidence type="ECO:0008006" key="4">
    <source>
        <dbReference type="Google" id="ProtNLM"/>
    </source>
</evidence>
<dbReference type="Proteomes" id="UP000298663">
    <property type="component" value="Unassembled WGS sequence"/>
</dbReference>
<comment type="caution">
    <text evidence="2">The sequence shown here is derived from an EMBL/GenBank/DDBJ whole genome shotgun (WGS) entry which is preliminary data.</text>
</comment>
<reference evidence="2 3" key="1">
    <citation type="journal article" date="2015" name="Genome Biol.">
        <title>Comparative genomics of Steinernema reveals deeply conserved gene regulatory networks.</title>
        <authorList>
            <person name="Dillman A.R."/>
            <person name="Macchietto M."/>
            <person name="Porter C.F."/>
            <person name="Rogers A."/>
            <person name="Williams B."/>
            <person name="Antoshechkin I."/>
            <person name="Lee M.M."/>
            <person name="Goodwin Z."/>
            <person name="Lu X."/>
            <person name="Lewis E.E."/>
            <person name="Goodrich-Blair H."/>
            <person name="Stock S.P."/>
            <person name="Adams B.J."/>
            <person name="Sternberg P.W."/>
            <person name="Mortazavi A."/>
        </authorList>
    </citation>
    <scope>NUCLEOTIDE SEQUENCE [LARGE SCALE GENOMIC DNA]</scope>
    <source>
        <strain evidence="2 3">ALL</strain>
    </source>
</reference>
<organism evidence="2 3">
    <name type="scientific">Steinernema carpocapsae</name>
    <name type="common">Entomopathogenic nematode</name>
    <dbReference type="NCBI Taxonomy" id="34508"/>
    <lineage>
        <taxon>Eukaryota</taxon>
        <taxon>Metazoa</taxon>
        <taxon>Ecdysozoa</taxon>
        <taxon>Nematoda</taxon>
        <taxon>Chromadorea</taxon>
        <taxon>Rhabditida</taxon>
        <taxon>Tylenchina</taxon>
        <taxon>Panagrolaimomorpha</taxon>
        <taxon>Strongyloidoidea</taxon>
        <taxon>Steinernematidae</taxon>
        <taxon>Steinernema</taxon>
    </lineage>
</organism>
<protein>
    <recommendedName>
        <fullName evidence="4">Secreted protein</fullName>
    </recommendedName>
</protein>
<keyword evidence="1" id="KW-0732">Signal</keyword>
<evidence type="ECO:0000313" key="3">
    <source>
        <dbReference type="Proteomes" id="UP000298663"/>
    </source>
</evidence>
<name>A0A4U5PEN6_STECR</name>
<dbReference type="AlphaFoldDB" id="A0A4U5PEN6"/>
<reference evidence="2 3" key="2">
    <citation type="journal article" date="2019" name="G3 (Bethesda)">
        <title>Hybrid Assembly of the Genome of the Entomopathogenic Nematode Steinernema carpocapsae Identifies the X-Chromosome.</title>
        <authorList>
            <person name="Serra L."/>
            <person name="Macchietto M."/>
            <person name="Macias-Munoz A."/>
            <person name="McGill C.J."/>
            <person name="Rodriguez I.M."/>
            <person name="Rodriguez B."/>
            <person name="Murad R."/>
            <person name="Mortazavi A."/>
        </authorList>
    </citation>
    <scope>NUCLEOTIDE SEQUENCE [LARGE SCALE GENOMIC DNA]</scope>
    <source>
        <strain evidence="2 3">ALL</strain>
    </source>
</reference>
<sequence length="137" mass="15246">MRLGGLFVLSVLCLLPAALASCDQDYVYLEYFVNGLRSNIDSVLEKSCDAGTKKKALKAFEDGLVLLKPSLECSERVQLRSIDSNCNALERAYQINFLLPLDDIDSIAFAMCQERCPNDLSSVLQTLADDLTYVRLQ</sequence>
<dbReference type="PROSITE" id="PS51257">
    <property type="entry name" value="PROKAR_LIPOPROTEIN"/>
    <property type="match status" value="1"/>
</dbReference>
<gene>
    <name evidence="2" type="ORF">L596_008912</name>
</gene>
<dbReference type="EMBL" id="AZBU02000002">
    <property type="protein sequence ID" value="TKR94651.1"/>
    <property type="molecule type" value="Genomic_DNA"/>
</dbReference>
<feature type="chain" id="PRO_5020956418" description="Secreted protein" evidence="1">
    <location>
        <begin position="21"/>
        <end position="137"/>
    </location>
</feature>